<dbReference type="EMBL" id="VORT01000007">
    <property type="protein sequence ID" value="TXD72789.1"/>
    <property type="molecule type" value="Genomic_DNA"/>
</dbReference>
<evidence type="ECO:0000313" key="1">
    <source>
        <dbReference type="EMBL" id="TXD72789.1"/>
    </source>
</evidence>
<dbReference type="OrthoDB" id="9972190at2"/>
<proteinExistence type="predicted"/>
<dbReference type="RefSeq" id="WP_111845791.1">
    <property type="nucleotide sequence ID" value="NZ_UEGI01000026.1"/>
</dbReference>
<dbReference type="Proteomes" id="UP000321497">
    <property type="component" value="Unassembled WGS sequence"/>
</dbReference>
<reference evidence="1 2" key="1">
    <citation type="submission" date="2019-08" db="EMBL/GenBank/DDBJ databases">
        <title>Genome of Aequorivita antarctica SW49 (type strain).</title>
        <authorList>
            <person name="Bowman J.P."/>
        </authorList>
    </citation>
    <scope>NUCLEOTIDE SEQUENCE [LARGE SCALE GENOMIC DNA]</scope>
    <source>
        <strain evidence="1 2">SW49</strain>
    </source>
</reference>
<sequence>MKTYKFLIFILLISFYSCNQKVNSKDNLKKIQTDELINNLKLNSNKIHNNSFSTISVIVKEKDKVEIEYVFNKSEIVNPIQQKLFLSYLLYTSEILRRYKDINFTYFVNGEKFNAKNFFIDEKAKINILENLNYLPFNKMLFFCLNNFNSETIYDLNIWIENVYKVYPNEALNTDFFSLLEKLSMECSNESNSKDAKVTLVLMYVAIKDAIENGTLTKVMLDSQKYSLMMIEKLWGICENGEKIEFAEQRLFGRVGNNWVPN</sequence>
<gene>
    <name evidence="1" type="ORF">ESU54_11270</name>
</gene>
<dbReference type="AlphaFoldDB" id="A0A5C6YYT6"/>
<comment type="caution">
    <text evidence="1">The sequence shown here is derived from an EMBL/GenBank/DDBJ whole genome shotgun (WGS) entry which is preliminary data.</text>
</comment>
<evidence type="ECO:0008006" key="3">
    <source>
        <dbReference type="Google" id="ProtNLM"/>
    </source>
</evidence>
<dbReference type="PROSITE" id="PS51257">
    <property type="entry name" value="PROKAR_LIPOPROTEIN"/>
    <property type="match status" value="1"/>
</dbReference>
<accession>A0A5C6YYT6</accession>
<evidence type="ECO:0000313" key="2">
    <source>
        <dbReference type="Proteomes" id="UP000321497"/>
    </source>
</evidence>
<organism evidence="1 2">
    <name type="scientific">Aequorivita antarctica</name>
    <dbReference type="NCBI Taxonomy" id="153266"/>
    <lineage>
        <taxon>Bacteria</taxon>
        <taxon>Pseudomonadati</taxon>
        <taxon>Bacteroidota</taxon>
        <taxon>Flavobacteriia</taxon>
        <taxon>Flavobacteriales</taxon>
        <taxon>Flavobacteriaceae</taxon>
        <taxon>Aequorivita</taxon>
    </lineage>
</organism>
<keyword evidence="2" id="KW-1185">Reference proteome</keyword>
<protein>
    <recommendedName>
        <fullName evidence="3">Lipoprotein</fullName>
    </recommendedName>
</protein>
<name>A0A5C6YYT6_9FLAO</name>